<dbReference type="RefSeq" id="XP_007524544.2">
    <property type="nucleotide sequence ID" value="XM_007524482.3"/>
</dbReference>
<reference evidence="4" key="1">
    <citation type="submission" date="2025-08" db="UniProtKB">
        <authorList>
            <consortium name="RefSeq"/>
        </authorList>
    </citation>
    <scope>IDENTIFICATION</scope>
</reference>
<dbReference type="InParanoid" id="A0A1S2ZU27"/>
<name>A0A1S2ZU27_ERIEU</name>
<sequence>MGPQVPWVTSALWALGSLALLLGLWTLCTACHRKQAQRQQAGLQGMEAQVEEVAAWLSLGPGWGHQGTNGLPCPQPLLKRPHIHSLSKSETRLHDLPLGPRSSRASRPASMDLHTHWREVSKSITRPPAAFSHGELPQARPAAALMPCSSPNATYSNVGLAAIPRALLAASPVVLTGTWLNNSHVGPEARPLMPEYACIQKFKAINRAAQGLEQGQLAPGSQVDALYSQVSKPKRRDPGPGCNQGDSKDRGATRASDSNLAYEALPPRGLDEDCSPLQNVYESIQEVGAQRCLEPPGSSC</sequence>
<feature type="region of interest" description="Disordered" evidence="1">
    <location>
        <begin position="89"/>
        <end position="109"/>
    </location>
</feature>
<feature type="region of interest" description="Disordered" evidence="1">
    <location>
        <begin position="229"/>
        <end position="275"/>
    </location>
</feature>
<keyword evidence="3" id="KW-1185">Reference proteome</keyword>
<protein>
    <submittedName>
        <fullName evidence="4">Lck-interacting transmembrane adapter 1</fullName>
    </submittedName>
</protein>
<dbReference type="eggNOG" id="ENOG502RGRF">
    <property type="taxonomic scope" value="Eukaryota"/>
</dbReference>
<accession>A0A1S2ZU27</accession>
<dbReference type="OrthoDB" id="9939965at2759"/>
<evidence type="ECO:0000256" key="2">
    <source>
        <dbReference type="SAM" id="SignalP"/>
    </source>
</evidence>
<dbReference type="CTD" id="54923"/>
<dbReference type="Proteomes" id="UP001652624">
    <property type="component" value="Chromosome 14"/>
</dbReference>
<keyword evidence="4" id="KW-0472">Membrane</keyword>
<proteinExistence type="predicted"/>
<keyword evidence="4" id="KW-0812">Transmembrane</keyword>
<feature type="compositionally biased region" description="Low complexity" evidence="1">
    <location>
        <begin position="100"/>
        <end position="109"/>
    </location>
</feature>
<dbReference type="GO" id="GO:0019901">
    <property type="term" value="F:protein kinase binding"/>
    <property type="evidence" value="ECO:0007669"/>
    <property type="project" value="TreeGrafter"/>
</dbReference>
<dbReference type="FunCoup" id="A0A1S2ZU27">
    <property type="interactions" value="158"/>
</dbReference>
<dbReference type="GO" id="GO:0019815">
    <property type="term" value="C:B cell receptor complex"/>
    <property type="evidence" value="ECO:0007669"/>
    <property type="project" value="TreeGrafter"/>
</dbReference>
<evidence type="ECO:0000313" key="4">
    <source>
        <dbReference type="RefSeq" id="XP_007524544.2"/>
    </source>
</evidence>
<organism evidence="3 4">
    <name type="scientific">Erinaceus europaeus</name>
    <name type="common">Western European hedgehog</name>
    <dbReference type="NCBI Taxonomy" id="9365"/>
    <lineage>
        <taxon>Eukaryota</taxon>
        <taxon>Metazoa</taxon>
        <taxon>Chordata</taxon>
        <taxon>Craniata</taxon>
        <taxon>Vertebrata</taxon>
        <taxon>Euteleostomi</taxon>
        <taxon>Mammalia</taxon>
        <taxon>Eutheria</taxon>
        <taxon>Laurasiatheria</taxon>
        <taxon>Eulipotyphla</taxon>
        <taxon>Erinaceidae</taxon>
        <taxon>Erinaceinae</taxon>
        <taxon>Erinaceus</taxon>
    </lineage>
</organism>
<dbReference type="GO" id="GO:0050853">
    <property type="term" value="P:B cell receptor signaling pathway"/>
    <property type="evidence" value="ECO:0007669"/>
    <property type="project" value="InterPro"/>
</dbReference>
<dbReference type="PANTHER" id="PTHR47740">
    <property type="entry name" value="LCK-INTERACTING TRANSMEMBRANE ADAPTER 1, LIME1"/>
    <property type="match status" value="1"/>
</dbReference>
<feature type="signal peptide" evidence="2">
    <location>
        <begin position="1"/>
        <end position="30"/>
    </location>
</feature>
<dbReference type="GeneID" id="103114754"/>
<keyword evidence="2" id="KW-0732">Signal</keyword>
<gene>
    <name evidence="4" type="primary">LIME1</name>
</gene>
<evidence type="ECO:0000313" key="3">
    <source>
        <dbReference type="Proteomes" id="UP001652624"/>
    </source>
</evidence>
<dbReference type="InterPro" id="IPR026072">
    <property type="entry name" value="Lime1"/>
</dbReference>
<feature type="chain" id="PRO_5045943043" evidence="2">
    <location>
        <begin position="31"/>
        <end position="300"/>
    </location>
</feature>
<dbReference type="PANTHER" id="PTHR47740:SF1">
    <property type="entry name" value="LCK-INTERACTING TRANSMEMBRANE ADAPTER 1"/>
    <property type="match status" value="1"/>
</dbReference>
<dbReference type="GO" id="GO:0050852">
    <property type="term" value="P:T cell receptor signaling pathway"/>
    <property type="evidence" value="ECO:0007669"/>
    <property type="project" value="InterPro"/>
</dbReference>
<dbReference type="Pfam" id="PF15332">
    <property type="entry name" value="LIME1"/>
    <property type="match status" value="1"/>
</dbReference>
<dbReference type="AlphaFoldDB" id="A0A1S2ZU27"/>
<evidence type="ECO:0000256" key="1">
    <source>
        <dbReference type="SAM" id="MobiDB-lite"/>
    </source>
</evidence>